<dbReference type="RefSeq" id="WP_163201686.1">
    <property type="nucleotide sequence ID" value="NZ_JAAGWG010000001.1"/>
</dbReference>
<dbReference type="SUPFAM" id="SSF53756">
    <property type="entry name" value="UDP-Glycosyltransferase/glycogen phosphorylase"/>
    <property type="match status" value="1"/>
</dbReference>
<sequence>MSASAESSGARLRVVVIGLNYAPETTGIAPYTTGLARHLALSGHDVTVITGHPHYPEWRLHPGYEKPRPQTDDHGVRLIRVPHPVPRNPSGVSRVWMEIVFAVRAAAKLVSRRADVVVVVSPALLSLVPVLFLRPLRPYRMAAVVQDLYGAALAETGLSGGKLAMVTGWLERFLLRQMDGIAVIHAVFLQRLVTSGVTEERIRVIANWAHVTSAGATEREQQRRRLGWPPSDFVALHAGNMGAKQGLEGLVDVGRLAEKRGSDVRVVLMGNGSQREALRARTEGATRVSMLKSLPEGDFEATLAAADCLLLHEKPGVVEMSVPSKLTTYFTAGRPVVAATHERSGAAALIAASEAGVRVPAGDAAAILDAIEKIAANPAVAEEMSANGQAYAAEHLTGTASLNSYEDWIRGLAG</sequence>
<dbReference type="GO" id="GO:1901137">
    <property type="term" value="P:carbohydrate derivative biosynthetic process"/>
    <property type="evidence" value="ECO:0007669"/>
    <property type="project" value="UniProtKB-ARBA"/>
</dbReference>
<dbReference type="GO" id="GO:0016758">
    <property type="term" value="F:hexosyltransferase activity"/>
    <property type="evidence" value="ECO:0007669"/>
    <property type="project" value="TreeGrafter"/>
</dbReference>
<feature type="domain" description="Glycosyltransferase subfamily 4-like N-terminal" evidence="4">
    <location>
        <begin position="26"/>
        <end position="208"/>
    </location>
</feature>
<protein>
    <submittedName>
        <fullName evidence="5">Glycosyltransferase family 4 protein</fullName>
    </submittedName>
</protein>
<dbReference type="InterPro" id="IPR028098">
    <property type="entry name" value="Glyco_trans_4-like_N"/>
</dbReference>
<dbReference type="Proteomes" id="UP000479241">
    <property type="component" value="Unassembled WGS sequence"/>
</dbReference>
<dbReference type="Gene3D" id="3.40.50.2000">
    <property type="entry name" value="Glycogen Phosphorylase B"/>
    <property type="match status" value="2"/>
</dbReference>
<evidence type="ECO:0000256" key="2">
    <source>
        <dbReference type="ARBA" id="ARBA00022679"/>
    </source>
</evidence>
<reference evidence="5 6" key="1">
    <citation type="submission" date="2019-12" db="EMBL/GenBank/DDBJ databases">
        <title>the WGS of Blastococcus saxobsidens 67B17.</title>
        <authorList>
            <person name="Jiang Z."/>
        </authorList>
    </citation>
    <scope>NUCLEOTIDE SEQUENCE [LARGE SCALE GENOMIC DNA]</scope>
    <source>
        <strain evidence="5 6">67B17</strain>
    </source>
</reference>
<evidence type="ECO:0000313" key="6">
    <source>
        <dbReference type="Proteomes" id="UP000479241"/>
    </source>
</evidence>
<dbReference type="InterPro" id="IPR001296">
    <property type="entry name" value="Glyco_trans_1"/>
</dbReference>
<evidence type="ECO:0000256" key="1">
    <source>
        <dbReference type="ARBA" id="ARBA00022676"/>
    </source>
</evidence>
<dbReference type="Pfam" id="PF00534">
    <property type="entry name" value="Glycos_transf_1"/>
    <property type="match status" value="1"/>
</dbReference>
<dbReference type="AlphaFoldDB" id="A0A6L9VXL2"/>
<comment type="caution">
    <text evidence="5">The sequence shown here is derived from an EMBL/GenBank/DDBJ whole genome shotgun (WGS) entry which is preliminary data.</text>
</comment>
<dbReference type="InterPro" id="IPR050194">
    <property type="entry name" value="Glycosyltransferase_grp1"/>
</dbReference>
<feature type="domain" description="Glycosyl transferase family 1" evidence="3">
    <location>
        <begin position="219"/>
        <end position="389"/>
    </location>
</feature>
<evidence type="ECO:0000259" key="3">
    <source>
        <dbReference type="Pfam" id="PF00534"/>
    </source>
</evidence>
<evidence type="ECO:0000313" key="5">
    <source>
        <dbReference type="EMBL" id="NEK84262.1"/>
    </source>
</evidence>
<accession>A0A6L9VXL2</accession>
<dbReference type="EMBL" id="JAAGWG010000001">
    <property type="protein sequence ID" value="NEK84262.1"/>
    <property type="molecule type" value="Genomic_DNA"/>
</dbReference>
<dbReference type="CDD" id="cd03794">
    <property type="entry name" value="GT4_WbuB-like"/>
    <property type="match status" value="1"/>
</dbReference>
<organism evidence="5 6">
    <name type="scientific">Blastococcus saxobsidens</name>
    <dbReference type="NCBI Taxonomy" id="138336"/>
    <lineage>
        <taxon>Bacteria</taxon>
        <taxon>Bacillati</taxon>
        <taxon>Actinomycetota</taxon>
        <taxon>Actinomycetes</taxon>
        <taxon>Geodermatophilales</taxon>
        <taxon>Geodermatophilaceae</taxon>
        <taxon>Blastococcus</taxon>
    </lineage>
</organism>
<evidence type="ECO:0000259" key="4">
    <source>
        <dbReference type="Pfam" id="PF13579"/>
    </source>
</evidence>
<keyword evidence="1" id="KW-0328">Glycosyltransferase</keyword>
<proteinExistence type="predicted"/>
<dbReference type="PANTHER" id="PTHR45947">
    <property type="entry name" value="SULFOQUINOVOSYL TRANSFERASE SQD2"/>
    <property type="match status" value="1"/>
</dbReference>
<gene>
    <name evidence="5" type="ORF">GCU60_00530</name>
</gene>
<dbReference type="Pfam" id="PF13579">
    <property type="entry name" value="Glyco_trans_4_4"/>
    <property type="match status" value="1"/>
</dbReference>
<dbReference type="PANTHER" id="PTHR45947:SF3">
    <property type="entry name" value="SULFOQUINOVOSYL TRANSFERASE SQD2"/>
    <property type="match status" value="1"/>
</dbReference>
<keyword evidence="2 5" id="KW-0808">Transferase</keyword>
<name>A0A6L9VXL2_9ACTN</name>